<feature type="modified residue" description="4-aspartylphosphate" evidence="6">
    <location>
        <position position="53"/>
    </location>
</feature>
<dbReference type="Gene3D" id="3.40.50.2300">
    <property type="match status" value="1"/>
</dbReference>
<dbReference type="GO" id="GO:0032993">
    <property type="term" value="C:protein-DNA complex"/>
    <property type="evidence" value="ECO:0007669"/>
    <property type="project" value="TreeGrafter"/>
</dbReference>
<evidence type="ECO:0000256" key="7">
    <source>
        <dbReference type="PROSITE-ProRule" id="PRU01091"/>
    </source>
</evidence>
<dbReference type="eggNOG" id="COG0745">
    <property type="taxonomic scope" value="Bacteria"/>
</dbReference>
<dbReference type="InterPro" id="IPR001867">
    <property type="entry name" value="OmpR/PhoB-type_DNA-bd"/>
</dbReference>
<dbReference type="RefSeq" id="WP_012598353.1">
    <property type="nucleotide sequence ID" value="NC_011729.1"/>
</dbReference>
<dbReference type="SMART" id="SM00862">
    <property type="entry name" value="Trans_reg_C"/>
    <property type="match status" value="1"/>
</dbReference>
<name>B7KIK0_GLOC7</name>
<dbReference type="PANTHER" id="PTHR48111:SF5">
    <property type="entry name" value="RESPONSE REGULATOR RPPA"/>
    <property type="match status" value="1"/>
</dbReference>
<dbReference type="KEGG" id="cyc:PCC7424_0950"/>
<keyword evidence="11" id="KW-1185">Reference proteome</keyword>
<accession>B7KIK0</accession>
<dbReference type="PANTHER" id="PTHR48111">
    <property type="entry name" value="REGULATOR OF RPOS"/>
    <property type="match status" value="1"/>
</dbReference>
<dbReference type="HOGENOM" id="CLU_000445_30_1_3"/>
<evidence type="ECO:0000256" key="1">
    <source>
        <dbReference type="ARBA" id="ARBA00022553"/>
    </source>
</evidence>
<evidence type="ECO:0000313" key="10">
    <source>
        <dbReference type="EMBL" id="ACK69406.1"/>
    </source>
</evidence>
<dbReference type="GO" id="GO:0000976">
    <property type="term" value="F:transcription cis-regulatory region binding"/>
    <property type="evidence" value="ECO:0007669"/>
    <property type="project" value="TreeGrafter"/>
</dbReference>
<dbReference type="AlphaFoldDB" id="B7KIK0"/>
<dbReference type="InterPro" id="IPR036388">
    <property type="entry name" value="WH-like_DNA-bd_sf"/>
</dbReference>
<dbReference type="InterPro" id="IPR039420">
    <property type="entry name" value="WalR-like"/>
</dbReference>
<dbReference type="GO" id="GO:0006355">
    <property type="term" value="P:regulation of DNA-templated transcription"/>
    <property type="evidence" value="ECO:0007669"/>
    <property type="project" value="InterPro"/>
</dbReference>
<dbReference type="Pfam" id="PF00072">
    <property type="entry name" value="Response_reg"/>
    <property type="match status" value="1"/>
</dbReference>
<dbReference type="SUPFAM" id="SSF52172">
    <property type="entry name" value="CheY-like"/>
    <property type="match status" value="1"/>
</dbReference>
<evidence type="ECO:0000256" key="5">
    <source>
        <dbReference type="ARBA" id="ARBA00023163"/>
    </source>
</evidence>
<dbReference type="InterPro" id="IPR001789">
    <property type="entry name" value="Sig_transdc_resp-reg_receiver"/>
</dbReference>
<dbReference type="InterPro" id="IPR011006">
    <property type="entry name" value="CheY-like_superfamily"/>
</dbReference>
<dbReference type="GO" id="GO:0005829">
    <property type="term" value="C:cytosol"/>
    <property type="evidence" value="ECO:0007669"/>
    <property type="project" value="TreeGrafter"/>
</dbReference>
<keyword evidence="5" id="KW-0804">Transcription</keyword>
<dbReference type="PROSITE" id="PS51755">
    <property type="entry name" value="OMPR_PHOB"/>
    <property type="match status" value="1"/>
</dbReference>
<evidence type="ECO:0000256" key="4">
    <source>
        <dbReference type="ARBA" id="ARBA00023125"/>
    </source>
</evidence>
<organism evidence="10 11">
    <name type="scientific">Gloeothece citriformis (strain PCC 7424)</name>
    <name type="common">Cyanothece sp. (strain PCC 7424)</name>
    <dbReference type="NCBI Taxonomy" id="65393"/>
    <lineage>
        <taxon>Bacteria</taxon>
        <taxon>Bacillati</taxon>
        <taxon>Cyanobacteriota</taxon>
        <taxon>Cyanophyceae</taxon>
        <taxon>Oscillatoriophycideae</taxon>
        <taxon>Chroococcales</taxon>
        <taxon>Aphanothecaceae</taxon>
        <taxon>Gloeothece</taxon>
        <taxon>Gloeothece citriformis</taxon>
    </lineage>
</organism>
<evidence type="ECO:0000313" key="11">
    <source>
        <dbReference type="Proteomes" id="UP000002384"/>
    </source>
</evidence>
<evidence type="ECO:0000256" key="6">
    <source>
        <dbReference type="PROSITE-ProRule" id="PRU00169"/>
    </source>
</evidence>
<keyword evidence="1 6" id="KW-0597">Phosphoprotein</keyword>
<dbReference type="FunFam" id="3.40.50.2300:FF:000002">
    <property type="entry name" value="DNA-binding response regulator PhoP"/>
    <property type="match status" value="1"/>
</dbReference>
<dbReference type="Gene3D" id="1.10.10.10">
    <property type="entry name" value="Winged helix-like DNA-binding domain superfamily/Winged helix DNA-binding domain"/>
    <property type="match status" value="1"/>
</dbReference>
<feature type="domain" description="Response regulatory" evidence="8">
    <location>
        <begin position="2"/>
        <end position="118"/>
    </location>
</feature>
<feature type="DNA-binding region" description="OmpR/PhoB-type" evidence="7">
    <location>
        <begin position="126"/>
        <end position="229"/>
    </location>
</feature>
<dbReference type="InterPro" id="IPR049767">
    <property type="entry name" value="RppA"/>
</dbReference>
<protein>
    <submittedName>
        <fullName evidence="10">Two component transcriptional regulator, winged helix family</fullName>
    </submittedName>
</protein>
<evidence type="ECO:0000256" key="3">
    <source>
        <dbReference type="ARBA" id="ARBA00023015"/>
    </source>
</evidence>
<feature type="domain" description="OmpR/PhoB-type" evidence="9">
    <location>
        <begin position="126"/>
        <end position="229"/>
    </location>
</feature>
<gene>
    <name evidence="10" type="ordered locus">PCC7424_0950</name>
</gene>
<dbReference type="SMART" id="SM00448">
    <property type="entry name" value="REC"/>
    <property type="match status" value="1"/>
</dbReference>
<evidence type="ECO:0000256" key="2">
    <source>
        <dbReference type="ARBA" id="ARBA00023012"/>
    </source>
</evidence>
<keyword evidence="3" id="KW-0805">Transcription regulation</keyword>
<dbReference type="EMBL" id="CP001291">
    <property type="protein sequence ID" value="ACK69406.1"/>
    <property type="molecule type" value="Genomic_DNA"/>
</dbReference>
<dbReference type="CDD" id="cd19935">
    <property type="entry name" value="REC_OmpR_CusR-like"/>
    <property type="match status" value="1"/>
</dbReference>
<dbReference type="Gene3D" id="6.10.250.690">
    <property type="match status" value="1"/>
</dbReference>
<dbReference type="Pfam" id="PF00486">
    <property type="entry name" value="Trans_reg_C"/>
    <property type="match status" value="1"/>
</dbReference>
<dbReference type="SUPFAM" id="SSF46894">
    <property type="entry name" value="C-terminal effector domain of the bipartite response regulators"/>
    <property type="match status" value="1"/>
</dbReference>
<dbReference type="PROSITE" id="PS50110">
    <property type="entry name" value="RESPONSE_REGULATORY"/>
    <property type="match status" value="1"/>
</dbReference>
<dbReference type="NCBIfam" id="NF041734">
    <property type="entry name" value="resp_reg_RppA"/>
    <property type="match status" value="1"/>
</dbReference>
<dbReference type="InterPro" id="IPR016032">
    <property type="entry name" value="Sig_transdc_resp-reg_C-effctor"/>
</dbReference>
<dbReference type="OrthoDB" id="455826at2"/>
<dbReference type="CDD" id="cd00383">
    <property type="entry name" value="trans_reg_C"/>
    <property type="match status" value="1"/>
</dbReference>
<evidence type="ECO:0000259" key="9">
    <source>
        <dbReference type="PROSITE" id="PS51755"/>
    </source>
</evidence>
<evidence type="ECO:0000259" key="8">
    <source>
        <dbReference type="PROSITE" id="PS50110"/>
    </source>
</evidence>
<dbReference type="Proteomes" id="UP000002384">
    <property type="component" value="Chromosome"/>
</dbReference>
<reference evidence="11" key="1">
    <citation type="journal article" date="2011" name="MBio">
        <title>Novel metabolic attributes of the genus Cyanothece, comprising a group of unicellular nitrogen-fixing Cyanobacteria.</title>
        <authorList>
            <person name="Bandyopadhyay A."/>
            <person name="Elvitigala T."/>
            <person name="Welsh E."/>
            <person name="Stockel J."/>
            <person name="Liberton M."/>
            <person name="Min H."/>
            <person name="Sherman L.A."/>
            <person name="Pakrasi H.B."/>
        </authorList>
    </citation>
    <scope>NUCLEOTIDE SEQUENCE [LARGE SCALE GENOMIC DNA]</scope>
    <source>
        <strain evidence="11">PCC 7424</strain>
    </source>
</reference>
<keyword evidence="2" id="KW-0902">Two-component regulatory system</keyword>
<dbReference type="GO" id="GO:0000156">
    <property type="term" value="F:phosphorelay response regulator activity"/>
    <property type="evidence" value="ECO:0007669"/>
    <property type="project" value="TreeGrafter"/>
</dbReference>
<sequence>MRLLLVEDEPDLGAIIQRMLNRENYLVDWVQDGATAWNYLEQEWIEYSVAIFDWLLPKISGLELCQRLRQQNCSLPVLILTAKSDIQDMVTGLDAGADDYLIKPFVKAELLARIRALQRRALHIQPSQLQIGPLTLDYAKSSVFTSNSQGKPQTIPLTANEFRLLEYFMKHPNQTLTRDQLLAQLWETDDAPISNVVSARIRLLRRKLADYGCKDLIETVHGFGYRLNTFNYESKPNF</sequence>
<dbReference type="STRING" id="65393.PCC7424_0950"/>
<proteinExistence type="predicted"/>
<keyword evidence="4 7" id="KW-0238">DNA-binding</keyword>